<organism evidence="1 2">
    <name type="scientific">Owenia fusiformis</name>
    <name type="common">Polychaete worm</name>
    <dbReference type="NCBI Taxonomy" id="6347"/>
    <lineage>
        <taxon>Eukaryota</taxon>
        <taxon>Metazoa</taxon>
        <taxon>Spiralia</taxon>
        <taxon>Lophotrochozoa</taxon>
        <taxon>Annelida</taxon>
        <taxon>Polychaeta</taxon>
        <taxon>Sedentaria</taxon>
        <taxon>Canalipalpata</taxon>
        <taxon>Sabellida</taxon>
        <taxon>Oweniida</taxon>
        <taxon>Oweniidae</taxon>
        <taxon>Owenia</taxon>
    </lineage>
</organism>
<dbReference type="GO" id="GO:0005829">
    <property type="term" value="C:cytosol"/>
    <property type="evidence" value="ECO:0007669"/>
    <property type="project" value="TreeGrafter"/>
</dbReference>
<dbReference type="Pfam" id="PF09777">
    <property type="entry name" value="OSTMP1"/>
    <property type="match status" value="1"/>
</dbReference>
<protein>
    <submittedName>
        <fullName evidence="1">Uncharacterized protein</fullName>
    </submittedName>
</protein>
<name>A0A8J1TBK9_OWEFU</name>
<dbReference type="EMBL" id="CAIIXF020000011">
    <property type="protein sequence ID" value="CAH1799803.1"/>
    <property type="molecule type" value="Genomic_DNA"/>
</dbReference>
<dbReference type="Proteomes" id="UP000749559">
    <property type="component" value="Unassembled WGS sequence"/>
</dbReference>
<evidence type="ECO:0000313" key="2">
    <source>
        <dbReference type="Proteomes" id="UP000749559"/>
    </source>
</evidence>
<accession>A0A8J1TBK9</accession>
<dbReference type="OrthoDB" id="8021850at2759"/>
<dbReference type="InterPro" id="IPR019172">
    <property type="entry name" value="Osteopetrosis-assoc_TM_1"/>
</dbReference>
<keyword evidence="2" id="KW-1185">Reference proteome</keyword>
<proteinExistence type="predicted"/>
<dbReference type="AlphaFoldDB" id="A0A8J1TBK9"/>
<comment type="caution">
    <text evidence="1">The sequence shown here is derived from an EMBL/GenBank/DDBJ whole genome shotgun (WGS) entry which is preliminary data.</text>
</comment>
<dbReference type="PANTHER" id="PTHR15644">
    <property type="entry name" value="OSTEOPETROSIS ASSOCIATED TRANSMEMBRANE PROTEIN 1"/>
    <property type="match status" value="1"/>
</dbReference>
<evidence type="ECO:0000313" key="1">
    <source>
        <dbReference type="EMBL" id="CAH1799803.1"/>
    </source>
</evidence>
<gene>
    <name evidence="1" type="ORF">OFUS_LOCUS23772</name>
</gene>
<reference evidence="1" key="1">
    <citation type="submission" date="2022-03" db="EMBL/GenBank/DDBJ databases">
        <authorList>
            <person name="Martin C."/>
        </authorList>
    </citation>
    <scope>NUCLEOTIDE SEQUENCE</scope>
</reference>
<sequence length="310" mass="34565">MSVNSCIKLYISVLCTWSVLTTTIASGSEHSVPYKGHLPQPELQGHSAHTDSGHGQGSVYIPWQAIDQTCLAFVEAMARSAANFVECSVRHARPLHFCQSCIDDYVHVQSAYKAIAEDDIKDSTGSTCKDVLLSRDRIQVVKKTWSFVDDMWSKGYCSSCFSSYKDVNGTVEKESSHGAHEFEILFQEVASCVSNVTGGGISPYNHTSKGGALVCTKCLDSYNKLNKHYAHIEHETHNHVCVDLVDAMNYTRIMWSDQFHCTVKSRDLIPVICLTVFFSLLPIVFYIGSKIHGVKQERKIIKQKRLNSSS</sequence>
<dbReference type="PANTHER" id="PTHR15644:SF2">
    <property type="entry name" value="OSTEOPETROSIS-ASSOCIATED TRANSMEMBRANE PROTEIN 1"/>
    <property type="match status" value="1"/>
</dbReference>